<proteinExistence type="predicted"/>
<sequence>MMTALNVKLRINDGSERQTENAILNVKLRTMALNARNSEGMMILNVELRTNDNSERQTEDATLNVKL</sequence>
<accession>A0ABY9BJU1</accession>
<protein>
    <submittedName>
        <fullName evidence="1">Uncharacterized protein</fullName>
    </submittedName>
</protein>
<evidence type="ECO:0000313" key="2">
    <source>
        <dbReference type="Proteomes" id="UP001227230"/>
    </source>
</evidence>
<keyword evidence="2" id="KW-1185">Reference proteome</keyword>
<dbReference type="EMBL" id="CP126649">
    <property type="protein sequence ID" value="WJZ82954.1"/>
    <property type="molecule type" value="Genomic_DNA"/>
</dbReference>
<evidence type="ECO:0000313" key="1">
    <source>
        <dbReference type="EMBL" id="WJZ82954.1"/>
    </source>
</evidence>
<reference evidence="1 2" key="1">
    <citation type="journal article" date="2023" name="Hortic Res">
        <title>The complete reference genome for grapevine (Vitis vinifera L.) genetics and breeding.</title>
        <authorList>
            <person name="Shi X."/>
            <person name="Cao S."/>
            <person name="Wang X."/>
            <person name="Huang S."/>
            <person name="Wang Y."/>
            <person name="Liu Z."/>
            <person name="Liu W."/>
            <person name="Leng X."/>
            <person name="Peng Y."/>
            <person name="Wang N."/>
            <person name="Wang Y."/>
            <person name="Ma Z."/>
            <person name="Xu X."/>
            <person name="Zhang F."/>
            <person name="Xue H."/>
            <person name="Zhong H."/>
            <person name="Wang Y."/>
            <person name="Zhang K."/>
            <person name="Velt A."/>
            <person name="Avia K."/>
            <person name="Holtgrawe D."/>
            <person name="Grimplet J."/>
            <person name="Matus J.T."/>
            <person name="Ware D."/>
            <person name="Wu X."/>
            <person name="Wang H."/>
            <person name="Liu C."/>
            <person name="Fang Y."/>
            <person name="Rustenholz C."/>
            <person name="Cheng Z."/>
            <person name="Xiao H."/>
            <person name="Zhou Y."/>
        </authorList>
    </citation>
    <scope>NUCLEOTIDE SEQUENCE [LARGE SCALE GENOMIC DNA]</scope>
    <source>
        <strain evidence="2">cv. Pinot noir / PN40024</strain>
        <tissue evidence="1">Leaf</tissue>
    </source>
</reference>
<dbReference type="Proteomes" id="UP001227230">
    <property type="component" value="Chromosome 2"/>
</dbReference>
<organism evidence="1 2">
    <name type="scientific">Vitis vinifera</name>
    <name type="common">Grape</name>
    <dbReference type="NCBI Taxonomy" id="29760"/>
    <lineage>
        <taxon>Eukaryota</taxon>
        <taxon>Viridiplantae</taxon>
        <taxon>Streptophyta</taxon>
        <taxon>Embryophyta</taxon>
        <taxon>Tracheophyta</taxon>
        <taxon>Spermatophyta</taxon>
        <taxon>Magnoliopsida</taxon>
        <taxon>eudicotyledons</taxon>
        <taxon>Gunneridae</taxon>
        <taxon>Pentapetalae</taxon>
        <taxon>rosids</taxon>
        <taxon>Vitales</taxon>
        <taxon>Vitaceae</taxon>
        <taxon>Viteae</taxon>
        <taxon>Vitis</taxon>
    </lineage>
</organism>
<name>A0ABY9BJU1_VITVI</name>
<gene>
    <name evidence="1" type="ORF">VitviT2T_002675</name>
</gene>